<organism evidence="2 3">
    <name type="scientific">Obba rivulosa</name>
    <dbReference type="NCBI Taxonomy" id="1052685"/>
    <lineage>
        <taxon>Eukaryota</taxon>
        <taxon>Fungi</taxon>
        <taxon>Dikarya</taxon>
        <taxon>Basidiomycota</taxon>
        <taxon>Agaricomycotina</taxon>
        <taxon>Agaricomycetes</taxon>
        <taxon>Polyporales</taxon>
        <taxon>Gelatoporiaceae</taxon>
        <taxon>Obba</taxon>
    </lineage>
</organism>
<protein>
    <submittedName>
        <fullName evidence="2">Uncharacterized protein</fullName>
    </submittedName>
</protein>
<accession>A0A8E2ALJ1</accession>
<reference evidence="2 3" key="1">
    <citation type="submission" date="2016-07" db="EMBL/GenBank/DDBJ databases">
        <title>Draft genome of the white-rot fungus Obba rivulosa 3A-2.</title>
        <authorList>
            <consortium name="DOE Joint Genome Institute"/>
            <person name="Miettinen O."/>
            <person name="Riley R."/>
            <person name="Acob R."/>
            <person name="Barry K."/>
            <person name="Cullen D."/>
            <person name="De Vries R."/>
            <person name="Hainaut M."/>
            <person name="Hatakka A."/>
            <person name="Henrissat B."/>
            <person name="Hilden K."/>
            <person name="Kuo R."/>
            <person name="Labutti K."/>
            <person name="Lipzen A."/>
            <person name="Makela M.R."/>
            <person name="Sandor L."/>
            <person name="Spatafora J.W."/>
            <person name="Grigoriev I.V."/>
            <person name="Hibbett D.S."/>
        </authorList>
    </citation>
    <scope>NUCLEOTIDE SEQUENCE [LARGE SCALE GENOMIC DNA]</scope>
    <source>
        <strain evidence="2 3">3A-2</strain>
    </source>
</reference>
<evidence type="ECO:0000256" key="1">
    <source>
        <dbReference type="SAM" id="MobiDB-lite"/>
    </source>
</evidence>
<dbReference type="Proteomes" id="UP000250043">
    <property type="component" value="Unassembled WGS sequence"/>
</dbReference>
<name>A0A8E2ALJ1_9APHY</name>
<proteinExistence type="predicted"/>
<dbReference type="OrthoDB" id="3259063at2759"/>
<dbReference type="AlphaFoldDB" id="A0A8E2ALJ1"/>
<gene>
    <name evidence="2" type="ORF">OBBRIDRAFT_814407</name>
</gene>
<feature type="compositionally biased region" description="Basic and acidic residues" evidence="1">
    <location>
        <begin position="107"/>
        <end position="128"/>
    </location>
</feature>
<evidence type="ECO:0000313" key="2">
    <source>
        <dbReference type="EMBL" id="OCH86836.1"/>
    </source>
</evidence>
<feature type="region of interest" description="Disordered" evidence="1">
    <location>
        <begin position="105"/>
        <end position="128"/>
    </location>
</feature>
<sequence length="248" mass="26327">MGHVPVNAFPPTPVPDAGVGASSALWTSRLSASFGAIADQIAAASKALASVELPPTASDPSAAGPAAGADGALAARLEAIERSQERLAEELDAVRGQLTRLNGSVMGKEKAERPVSPEVKEEMRERQEGVEVRQEADIRTLAGAVQELGAKVEGIIETIKLDQARLYARLMNSIVTVNKMPIKAPPMANGKPPQNFPATKGEFEHLTKERYEALLKSYGQPIKGDTNAKREALREFIGLPGETADGKK</sequence>
<dbReference type="EMBL" id="KV722510">
    <property type="protein sequence ID" value="OCH86836.1"/>
    <property type="molecule type" value="Genomic_DNA"/>
</dbReference>
<evidence type="ECO:0000313" key="3">
    <source>
        <dbReference type="Proteomes" id="UP000250043"/>
    </source>
</evidence>
<feature type="region of interest" description="Disordered" evidence="1">
    <location>
        <begin position="1"/>
        <end position="20"/>
    </location>
</feature>
<keyword evidence="3" id="KW-1185">Reference proteome</keyword>